<dbReference type="InterPro" id="IPR044716">
    <property type="entry name" value="LEUNIG-like"/>
</dbReference>
<dbReference type="Proteomes" id="UP001630127">
    <property type="component" value="Unassembled WGS sequence"/>
</dbReference>
<gene>
    <name evidence="2" type="ORF">ACH5RR_022953</name>
</gene>
<reference evidence="2 3" key="1">
    <citation type="submission" date="2024-11" db="EMBL/GenBank/DDBJ databases">
        <title>A near-complete genome assembly of Cinchona calisaya.</title>
        <authorList>
            <person name="Lian D.C."/>
            <person name="Zhao X.W."/>
            <person name="Wei L."/>
        </authorList>
    </citation>
    <scope>NUCLEOTIDE SEQUENCE [LARGE SCALE GENOMIC DNA]</scope>
    <source>
        <tissue evidence="2">Nenye</tissue>
    </source>
</reference>
<feature type="compositionally biased region" description="Polar residues" evidence="1">
    <location>
        <begin position="135"/>
        <end position="152"/>
    </location>
</feature>
<protein>
    <submittedName>
        <fullName evidence="2">Uncharacterized protein</fullName>
    </submittedName>
</protein>
<dbReference type="EMBL" id="JBJUIK010000010">
    <property type="protein sequence ID" value="KAL3516051.1"/>
    <property type="molecule type" value="Genomic_DNA"/>
</dbReference>
<feature type="compositionally biased region" description="Basic and acidic residues" evidence="1">
    <location>
        <begin position="175"/>
        <end position="187"/>
    </location>
</feature>
<accession>A0ABD2Z987</accession>
<dbReference type="AlphaFoldDB" id="A0ABD2Z987"/>
<proteinExistence type="predicted"/>
<feature type="compositionally biased region" description="Polar residues" evidence="1">
    <location>
        <begin position="161"/>
        <end position="171"/>
    </location>
</feature>
<dbReference type="PANTHER" id="PTHR44376">
    <property type="entry name" value="TRANSCRIPTIONAL REGULATOR OF FILAMENTOUS GROWTH FLO8"/>
    <property type="match status" value="1"/>
</dbReference>
<keyword evidence="3" id="KW-1185">Reference proteome</keyword>
<evidence type="ECO:0000256" key="1">
    <source>
        <dbReference type="SAM" id="MobiDB-lite"/>
    </source>
</evidence>
<sequence>MRSSANWDFEVKGSILRDHGKLECPEKRRNMDRTAEIFAQEAGVNTNASPVSDYTPEGFLLDWWRILFDTYSSRLPQAGAVESSSEAVAATANELPDFPAIVQMQPNPFIASLPRPEMNKQIMSGMSMPDASANFPAQSPIQSSDNSRQQKGATLKRIEQPPNSEEIQKQQLAREAQERERKDLSPL</sequence>
<comment type="caution">
    <text evidence="2">The sequence shown here is derived from an EMBL/GenBank/DDBJ whole genome shotgun (WGS) entry which is preliminary data.</text>
</comment>
<evidence type="ECO:0000313" key="2">
    <source>
        <dbReference type="EMBL" id="KAL3516051.1"/>
    </source>
</evidence>
<feature type="region of interest" description="Disordered" evidence="1">
    <location>
        <begin position="122"/>
        <end position="187"/>
    </location>
</feature>
<evidence type="ECO:0000313" key="3">
    <source>
        <dbReference type="Proteomes" id="UP001630127"/>
    </source>
</evidence>
<organism evidence="2 3">
    <name type="scientific">Cinchona calisaya</name>
    <dbReference type="NCBI Taxonomy" id="153742"/>
    <lineage>
        <taxon>Eukaryota</taxon>
        <taxon>Viridiplantae</taxon>
        <taxon>Streptophyta</taxon>
        <taxon>Embryophyta</taxon>
        <taxon>Tracheophyta</taxon>
        <taxon>Spermatophyta</taxon>
        <taxon>Magnoliopsida</taxon>
        <taxon>eudicotyledons</taxon>
        <taxon>Gunneridae</taxon>
        <taxon>Pentapetalae</taxon>
        <taxon>asterids</taxon>
        <taxon>lamiids</taxon>
        <taxon>Gentianales</taxon>
        <taxon>Rubiaceae</taxon>
        <taxon>Cinchonoideae</taxon>
        <taxon>Cinchoneae</taxon>
        <taxon>Cinchona</taxon>
    </lineage>
</organism>
<dbReference type="PANTHER" id="PTHR44376:SF5">
    <property type="entry name" value="TRANSCRIPTIONAL COREPRESSOR LEUNIG ISOFORM X1"/>
    <property type="match status" value="1"/>
</dbReference>
<name>A0ABD2Z987_9GENT</name>